<sequence length="152" mass="16117">MRDSQLLLSDAQIIVANATTVASTNVIDLGLVYDHKGVALLSFGPEHGNDRLIVTVGIAPTAGTALYLELQDCATVDGTYKPTGIGIDAANAIPIATLVVGYEIFNVPLPRGLREFLRILYTTTGNWTGSVGTFYAGIFPGSTTKNQTPYRA</sequence>
<dbReference type="InterPro" id="IPR048922">
    <property type="entry name" value="Bbp16"/>
</dbReference>
<protein>
    <submittedName>
        <fullName evidence="1">Putative structural protein</fullName>
    </submittedName>
</protein>
<dbReference type="EMBL" id="MT144757">
    <property type="protein sequence ID" value="QJH98902.1"/>
    <property type="molecule type" value="Genomic_DNA"/>
</dbReference>
<reference evidence="1" key="1">
    <citation type="submission" date="2020-03" db="EMBL/GenBank/DDBJ databases">
        <title>The deep terrestrial virosphere.</title>
        <authorList>
            <person name="Holmfeldt K."/>
            <person name="Nilsson E."/>
            <person name="Simone D."/>
            <person name="Lopez-Fernandez M."/>
            <person name="Wu X."/>
            <person name="de Brujin I."/>
            <person name="Lundin D."/>
            <person name="Andersson A."/>
            <person name="Bertilsson S."/>
            <person name="Dopson M."/>
        </authorList>
    </citation>
    <scope>NUCLEOTIDE SEQUENCE</scope>
    <source>
        <strain evidence="1">TM448B01419</strain>
    </source>
</reference>
<organism evidence="1">
    <name type="scientific">viral metagenome</name>
    <dbReference type="NCBI Taxonomy" id="1070528"/>
    <lineage>
        <taxon>unclassified sequences</taxon>
        <taxon>metagenomes</taxon>
        <taxon>organismal metagenomes</taxon>
    </lineage>
</organism>
<accession>A0A6M3XMB6</accession>
<gene>
    <name evidence="1" type="ORF">TM448B01419_0011</name>
</gene>
<dbReference type="Pfam" id="PF21190">
    <property type="entry name" value="Bbp16"/>
    <property type="match status" value="1"/>
</dbReference>
<proteinExistence type="predicted"/>
<name>A0A6M3XMB6_9ZZZZ</name>
<dbReference type="AlphaFoldDB" id="A0A6M3XMB6"/>
<evidence type="ECO:0000313" key="1">
    <source>
        <dbReference type="EMBL" id="QJH98902.1"/>
    </source>
</evidence>
<dbReference type="Gene3D" id="2.60.120.1110">
    <property type="match status" value="1"/>
</dbReference>